<dbReference type="Pfam" id="PF13335">
    <property type="entry name" value="Mg_chelatase_C"/>
    <property type="match status" value="1"/>
</dbReference>
<feature type="domain" description="Mg chelatase-related protein C-terminal" evidence="1">
    <location>
        <begin position="1"/>
        <end position="65"/>
    </location>
</feature>
<evidence type="ECO:0000313" key="2">
    <source>
        <dbReference type="EMBL" id="OGE06715.1"/>
    </source>
</evidence>
<dbReference type="AlphaFoldDB" id="A0A1F5HRT8"/>
<sequence>MNNKQLKQFCNLDDQSILLLKQAISKLNLSARAFHRVIKIARTIADLEGSEKIKSNHVAEALQYRPQVDS</sequence>
<dbReference type="STRING" id="1797731.A2W70_04670"/>
<proteinExistence type="predicted"/>
<reference evidence="2 3" key="1">
    <citation type="journal article" date="2016" name="Nat. Commun.">
        <title>Thousands of microbial genomes shed light on interconnected biogeochemical processes in an aquifer system.</title>
        <authorList>
            <person name="Anantharaman K."/>
            <person name="Brown C.T."/>
            <person name="Hug L.A."/>
            <person name="Sharon I."/>
            <person name="Castelle C.J."/>
            <person name="Probst A.J."/>
            <person name="Thomas B.C."/>
            <person name="Singh A."/>
            <person name="Wilkins M.J."/>
            <person name="Karaoz U."/>
            <person name="Brodie E.L."/>
            <person name="Williams K.H."/>
            <person name="Hubbard S.S."/>
            <person name="Banfield J.F."/>
        </authorList>
    </citation>
    <scope>NUCLEOTIDE SEQUENCE [LARGE SCALE GENOMIC DNA]</scope>
</reference>
<accession>A0A1F5HRT8</accession>
<dbReference type="Proteomes" id="UP000177747">
    <property type="component" value="Unassembled WGS sequence"/>
</dbReference>
<dbReference type="InterPro" id="IPR045006">
    <property type="entry name" value="CHLI-like"/>
</dbReference>
<comment type="caution">
    <text evidence="2">The sequence shown here is derived from an EMBL/GenBank/DDBJ whole genome shotgun (WGS) entry which is preliminary data.</text>
</comment>
<evidence type="ECO:0000313" key="3">
    <source>
        <dbReference type="Proteomes" id="UP000177747"/>
    </source>
</evidence>
<dbReference type="InterPro" id="IPR025158">
    <property type="entry name" value="Mg_chelat-rel_C"/>
</dbReference>
<dbReference type="EMBL" id="MFBU01000014">
    <property type="protein sequence ID" value="OGE06715.1"/>
    <property type="molecule type" value="Genomic_DNA"/>
</dbReference>
<protein>
    <recommendedName>
        <fullName evidence="1">Mg chelatase-related protein C-terminal domain-containing protein</fullName>
    </recommendedName>
</protein>
<dbReference type="PANTHER" id="PTHR32039:SF7">
    <property type="entry name" value="COMPETENCE PROTEIN COMM"/>
    <property type="match status" value="1"/>
</dbReference>
<gene>
    <name evidence="2" type="ORF">A2W70_04670</name>
</gene>
<organism evidence="2 3">
    <name type="scientific">Candidatus Curtissbacteria bacterium RIFCSPLOWO2_02_41_11</name>
    <dbReference type="NCBI Taxonomy" id="1797731"/>
    <lineage>
        <taxon>Bacteria</taxon>
        <taxon>Candidatus Curtissiibacteriota</taxon>
    </lineage>
</organism>
<evidence type="ECO:0000259" key="1">
    <source>
        <dbReference type="Pfam" id="PF13335"/>
    </source>
</evidence>
<dbReference type="Gene3D" id="3.40.50.300">
    <property type="entry name" value="P-loop containing nucleotide triphosphate hydrolases"/>
    <property type="match status" value="1"/>
</dbReference>
<dbReference type="PANTHER" id="PTHR32039">
    <property type="entry name" value="MAGNESIUM-CHELATASE SUBUNIT CHLI"/>
    <property type="match status" value="1"/>
</dbReference>
<name>A0A1F5HRT8_9BACT</name>
<dbReference type="InterPro" id="IPR027417">
    <property type="entry name" value="P-loop_NTPase"/>
</dbReference>